<proteinExistence type="predicted"/>
<keyword evidence="3" id="KW-0255">Endonuclease</keyword>
<evidence type="ECO:0000313" key="14">
    <source>
        <dbReference type="EMBL" id="GAA0160582.1"/>
    </source>
</evidence>
<evidence type="ECO:0000259" key="12">
    <source>
        <dbReference type="PROSITE" id="PS50158"/>
    </source>
</evidence>
<keyword evidence="6" id="KW-0229">DNA integration</keyword>
<evidence type="ECO:0000256" key="3">
    <source>
        <dbReference type="ARBA" id="ARBA00022759"/>
    </source>
</evidence>
<accession>A0AAV3Q945</accession>
<evidence type="ECO:0000256" key="1">
    <source>
        <dbReference type="ARBA" id="ARBA00022722"/>
    </source>
</evidence>
<dbReference type="AlphaFoldDB" id="A0AAV3Q945"/>
<keyword evidence="15" id="KW-1185">Reference proteome</keyword>
<keyword evidence="1" id="KW-0540">Nuclease</keyword>
<dbReference type="InterPro" id="IPR036397">
    <property type="entry name" value="RNaseH_sf"/>
</dbReference>
<dbReference type="InterPro" id="IPR012337">
    <property type="entry name" value="RNaseH-like_sf"/>
</dbReference>
<evidence type="ECO:0000256" key="2">
    <source>
        <dbReference type="ARBA" id="ARBA00022723"/>
    </source>
</evidence>
<dbReference type="Pfam" id="PF00665">
    <property type="entry name" value="rve"/>
    <property type="match status" value="1"/>
</dbReference>
<dbReference type="InterPro" id="IPR001878">
    <property type="entry name" value="Znf_CCHC"/>
</dbReference>
<feature type="domain" description="Integrase catalytic" evidence="13">
    <location>
        <begin position="359"/>
        <end position="465"/>
    </location>
</feature>
<keyword evidence="9" id="KW-0233">DNA recombination</keyword>
<evidence type="ECO:0000313" key="15">
    <source>
        <dbReference type="Proteomes" id="UP001454036"/>
    </source>
</evidence>
<organism evidence="14 15">
    <name type="scientific">Lithospermum erythrorhizon</name>
    <name type="common">Purple gromwell</name>
    <name type="synonym">Lithospermum officinale var. erythrorhizon</name>
    <dbReference type="NCBI Taxonomy" id="34254"/>
    <lineage>
        <taxon>Eukaryota</taxon>
        <taxon>Viridiplantae</taxon>
        <taxon>Streptophyta</taxon>
        <taxon>Embryophyta</taxon>
        <taxon>Tracheophyta</taxon>
        <taxon>Spermatophyta</taxon>
        <taxon>Magnoliopsida</taxon>
        <taxon>eudicotyledons</taxon>
        <taxon>Gunneridae</taxon>
        <taxon>Pentapetalae</taxon>
        <taxon>asterids</taxon>
        <taxon>lamiids</taxon>
        <taxon>Boraginales</taxon>
        <taxon>Boraginaceae</taxon>
        <taxon>Boraginoideae</taxon>
        <taxon>Lithospermeae</taxon>
        <taxon>Lithospermum</taxon>
    </lineage>
</organism>
<keyword evidence="10" id="KW-0862">Zinc</keyword>
<keyword evidence="8" id="KW-0808">Transferase</keyword>
<dbReference type="PROSITE" id="PS50158">
    <property type="entry name" value="ZF_CCHC"/>
    <property type="match status" value="1"/>
</dbReference>
<dbReference type="Proteomes" id="UP001454036">
    <property type="component" value="Unassembled WGS sequence"/>
</dbReference>
<evidence type="ECO:0000256" key="4">
    <source>
        <dbReference type="ARBA" id="ARBA00022801"/>
    </source>
</evidence>
<keyword evidence="4" id="KW-0378">Hydrolase</keyword>
<dbReference type="GO" id="GO:0003964">
    <property type="term" value="F:RNA-directed DNA polymerase activity"/>
    <property type="evidence" value="ECO:0007669"/>
    <property type="project" value="UniProtKB-KW"/>
</dbReference>
<dbReference type="Gene3D" id="3.30.420.10">
    <property type="entry name" value="Ribonuclease H-like superfamily/Ribonuclease H"/>
    <property type="match status" value="1"/>
</dbReference>
<dbReference type="GO" id="GO:0003676">
    <property type="term" value="F:nucleic acid binding"/>
    <property type="evidence" value="ECO:0007669"/>
    <property type="project" value="InterPro"/>
</dbReference>
<dbReference type="Pfam" id="PF14223">
    <property type="entry name" value="Retrotran_gag_2"/>
    <property type="match status" value="1"/>
</dbReference>
<protein>
    <recommendedName>
        <fullName evidence="16">Retrovirus-related Pol polyprotein from transposon TNT 1-94</fullName>
    </recommendedName>
</protein>
<dbReference type="EMBL" id="BAABME010003924">
    <property type="protein sequence ID" value="GAA0160582.1"/>
    <property type="molecule type" value="Genomic_DNA"/>
</dbReference>
<dbReference type="GO" id="GO:0003887">
    <property type="term" value="F:DNA-directed DNA polymerase activity"/>
    <property type="evidence" value="ECO:0007669"/>
    <property type="project" value="UniProtKB-KW"/>
</dbReference>
<gene>
    <name evidence="14" type="ORF">LIER_17103</name>
</gene>
<name>A0AAV3Q945_LITER</name>
<evidence type="ECO:0000256" key="10">
    <source>
        <dbReference type="PROSITE-ProRule" id="PRU00047"/>
    </source>
</evidence>
<keyword evidence="7" id="KW-0695">RNA-directed DNA polymerase</keyword>
<reference evidence="14 15" key="1">
    <citation type="submission" date="2024-01" db="EMBL/GenBank/DDBJ databases">
        <title>The complete chloroplast genome sequence of Lithospermum erythrorhizon: insights into the phylogenetic relationship among Boraginaceae species and the maternal lineages of purple gromwells.</title>
        <authorList>
            <person name="Okada T."/>
            <person name="Watanabe K."/>
        </authorList>
    </citation>
    <scope>NUCLEOTIDE SEQUENCE [LARGE SCALE GENOMIC DNA]</scope>
</reference>
<dbReference type="InterPro" id="IPR039537">
    <property type="entry name" value="Retrotran_Ty1/copia-like"/>
</dbReference>
<dbReference type="InterPro" id="IPR001584">
    <property type="entry name" value="Integrase_cat-core"/>
</dbReference>
<evidence type="ECO:0000256" key="6">
    <source>
        <dbReference type="ARBA" id="ARBA00022908"/>
    </source>
</evidence>
<dbReference type="InterPro" id="IPR036875">
    <property type="entry name" value="Znf_CCHC_sf"/>
</dbReference>
<evidence type="ECO:0000256" key="5">
    <source>
        <dbReference type="ARBA" id="ARBA00022842"/>
    </source>
</evidence>
<dbReference type="SUPFAM" id="SSF57756">
    <property type="entry name" value="Retrovirus zinc finger-like domains"/>
    <property type="match status" value="1"/>
</dbReference>
<dbReference type="GO" id="GO:0016787">
    <property type="term" value="F:hydrolase activity"/>
    <property type="evidence" value="ECO:0007669"/>
    <property type="project" value="UniProtKB-KW"/>
</dbReference>
<evidence type="ECO:0000259" key="13">
    <source>
        <dbReference type="PROSITE" id="PS50994"/>
    </source>
</evidence>
<dbReference type="GO" id="GO:0004519">
    <property type="term" value="F:endonuclease activity"/>
    <property type="evidence" value="ECO:0007669"/>
    <property type="project" value="UniProtKB-KW"/>
</dbReference>
<dbReference type="PANTHER" id="PTHR42648">
    <property type="entry name" value="TRANSPOSASE, PUTATIVE-RELATED"/>
    <property type="match status" value="1"/>
</dbReference>
<dbReference type="GO" id="GO:0015074">
    <property type="term" value="P:DNA integration"/>
    <property type="evidence" value="ECO:0007669"/>
    <property type="project" value="UniProtKB-KW"/>
</dbReference>
<comment type="caution">
    <text evidence="14">The sequence shown here is derived from an EMBL/GenBank/DDBJ whole genome shotgun (WGS) entry which is preliminary data.</text>
</comment>
<evidence type="ECO:0000256" key="7">
    <source>
        <dbReference type="ARBA" id="ARBA00022918"/>
    </source>
</evidence>
<feature type="compositionally biased region" description="Basic residues" evidence="11">
    <location>
        <begin position="224"/>
        <end position="235"/>
    </location>
</feature>
<dbReference type="InterPro" id="IPR025724">
    <property type="entry name" value="GAG-pre-integrase_dom"/>
</dbReference>
<evidence type="ECO:0000256" key="9">
    <source>
        <dbReference type="ARBA" id="ARBA00023172"/>
    </source>
</evidence>
<dbReference type="PROSITE" id="PS50994">
    <property type="entry name" value="INTEGRASE"/>
    <property type="match status" value="1"/>
</dbReference>
<dbReference type="GO" id="GO:0006310">
    <property type="term" value="P:DNA recombination"/>
    <property type="evidence" value="ECO:0007669"/>
    <property type="project" value="UniProtKB-KW"/>
</dbReference>
<keyword evidence="8" id="KW-0239">DNA-directed DNA polymerase</keyword>
<dbReference type="GO" id="GO:0008270">
    <property type="term" value="F:zinc ion binding"/>
    <property type="evidence" value="ECO:0007669"/>
    <property type="project" value="UniProtKB-KW"/>
</dbReference>
<keyword evidence="5" id="KW-0460">Magnesium</keyword>
<evidence type="ECO:0008006" key="16">
    <source>
        <dbReference type="Google" id="ProtNLM"/>
    </source>
</evidence>
<feature type="domain" description="CCHC-type" evidence="12">
    <location>
        <begin position="248"/>
        <end position="263"/>
    </location>
</feature>
<dbReference type="PANTHER" id="PTHR42648:SF11">
    <property type="entry name" value="TRANSPOSON TY4-P GAG-POL POLYPROTEIN"/>
    <property type="match status" value="1"/>
</dbReference>
<evidence type="ECO:0000256" key="8">
    <source>
        <dbReference type="ARBA" id="ARBA00022932"/>
    </source>
</evidence>
<keyword evidence="10" id="KW-0863">Zinc-finger</keyword>
<feature type="region of interest" description="Disordered" evidence="11">
    <location>
        <begin position="214"/>
        <end position="239"/>
    </location>
</feature>
<keyword evidence="2" id="KW-0479">Metal-binding</keyword>
<dbReference type="Pfam" id="PF13976">
    <property type="entry name" value="gag_pre-integrs"/>
    <property type="match status" value="1"/>
</dbReference>
<sequence>MSEDKTLTQIPHFDGHYDHWSEMMENLLRAKGLSGIIEKGIGEPVDNAALTEHQRALLDEVRTKAHQVKHYLFQALDREVFEKILDRRSSKIIWDSMKKKFGGNQRVMRTTCNALRREFNLLEMKKGETINEYLEKVTQVANKLRSNGEVMLDSKIVEKVLSTLTDQFTYVSVSIEESANIDKLSVDKLQSILTMHEQKFKRFQKEADDQVLKVEDRYGSSSRGRGRNSFRRSRGGGRQSFNKSAIECYKCHKMGHFQYECSKWNKEAHYTAFEEEDDLLLMAQTDQSSEENDEDCRKSKEQCMQATTKDITILWHQRLGHLNYKSLCNLQCKKMVHGLLEFKNDNFSCIDWLNGKQTRIVFPKEATWRASKLLELVHSDLCGPISPISSSGKRYFILFIDHYSRKCWIYLLENKSDAFTHFKYFKSMVETDVNAKIKCLRTDKGGEFNSTDFDEFCKTMESKGI</sequence>
<dbReference type="SUPFAM" id="SSF53098">
    <property type="entry name" value="Ribonuclease H-like"/>
    <property type="match status" value="1"/>
</dbReference>
<evidence type="ECO:0000256" key="11">
    <source>
        <dbReference type="SAM" id="MobiDB-lite"/>
    </source>
</evidence>
<keyword evidence="8" id="KW-0548">Nucleotidyltransferase</keyword>